<dbReference type="AlphaFoldDB" id="W4FAX5"/>
<evidence type="ECO:0008006" key="3">
    <source>
        <dbReference type="Google" id="ProtNLM"/>
    </source>
</evidence>
<evidence type="ECO:0000256" key="1">
    <source>
        <dbReference type="SAM" id="Coils"/>
    </source>
</evidence>
<organism evidence="2">
    <name type="scientific">Aphanomyces astaci</name>
    <name type="common">Crayfish plague agent</name>
    <dbReference type="NCBI Taxonomy" id="112090"/>
    <lineage>
        <taxon>Eukaryota</taxon>
        <taxon>Sar</taxon>
        <taxon>Stramenopiles</taxon>
        <taxon>Oomycota</taxon>
        <taxon>Saprolegniomycetes</taxon>
        <taxon>Saprolegniales</taxon>
        <taxon>Verrucalvaceae</taxon>
        <taxon>Aphanomyces</taxon>
    </lineage>
</organism>
<dbReference type="VEuPathDB" id="FungiDB:H257_19003"/>
<feature type="coiled-coil region" evidence="1">
    <location>
        <begin position="116"/>
        <end position="143"/>
    </location>
</feature>
<keyword evidence="1" id="KW-0175">Coiled coil</keyword>
<dbReference type="RefSeq" id="XP_009846462.1">
    <property type="nucleotide sequence ID" value="XM_009848160.1"/>
</dbReference>
<reference evidence="2" key="1">
    <citation type="submission" date="2013-12" db="EMBL/GenBank/DDBJ databases">
        <title>The Genome Sequence of Aphanomyces astaci APO3.</title>
        <authorList>
            <consortium name="The Broad Institute Genomics Platform"/>
            <person name="Russ C."/>
            <person name="Tyler B."/>
            <person name="van West P."/>
            <person name="Dieguez-Uribeondo J."/>
            <person name="Young S.K."/>
            <person name="Zeng Q."/>
            <person name="Gargeya S."/>
            <person name="Fitzgerald M."/>
            <person name="Abouelleil A."/>
            <person name="Alvarado L."/>
            <person name="Chapman S.B."/>
            <person name="Gainer-Dewar J."/>
            <person name="Goldberg J."/>
            <person name="Griggs A."/>
            <person name="Gujja S."/>
            <person name="Hansen M."/>
            <person name="Howarth C."/>
            <person name="Imamovic A."/>
            <person name="Ireland A."/>
            <person name="Larimer J."/>
            <person name="McCowan C."/>
            <person name="Murphy C."/>
            <person name="Pearson M."/>
            <person name="Poon T.W."/>
            <person name="Priest M."/>
            <person name="Roberts A."/>
            <person name="Saif S."/>
            <person name="Shea T."/>
            <person name="Sykes S."/>
            <person name="Wortman J."/>
            <person name="Nusbaum C."/>
            <person name="Birren B."/>
        </authorList>
    </citation>
    <scope>NUCLEOTIDE SEQUENCE [LARGE SCALE GENOMIC DNA]</scope>
    <source>
        <strain evidence="2">APO3</strain>
    </source>
</reference>
<name>W4FAX5_APHAT</name>
<accession>W4FAX5</accession>
<proteinExistence type="predicted"/>
<dbReference type="EMBL" id="KI913419">
    <property type="protein sequence ID" value="ETV64054.1"/>
    <property type="molecule type" value="Genomic_DNA"/>
</dbReference>
<protein>
    <recommendedName>
        <fullName evidence="3">Tektin</fullName>
    </recommendedName>
</protein>
<evidence type="ECO:0000313" key="2">
    <source>
        <dbReference type="EMBL" id="ETV64054.1"/>
    </source>
</evidence>
<gene>
    <name evidence="2" type="ORF">H257_19003</name>
</gene>
<dbReference type="GeneID" id="20820999"/>
<sequence length="176" mass="19968">MEVLSPAVSALLNNLSHRILKLDTFLEDSLDQAHVRIQALTDEIKVIVHIQKRKIAEAKLMAIIHDATVTNAGEHLTRTQPPSSTLMLKSQLFSASSQSPLQLIRHPHRYWGYWEVSELSTALSEAQAQLDSARRDVQVLKADVDMFGDAMFQDHQRRLTDELACEHHRVKAHKGY</sequence>